<dbReference type="AlphaFoldDB" id="A0A5A8C265"/>
<dbReference type="Pfam" id="PF21467">
    <property type="entry name" value="BetaGal_gal-bd"/>
    <property type="match status" value="1"/>
</dbReference>
<comment type="caution">
    <text evidence="7">The sequence shown here is derived from an EMBL/GenBank/DDBJ whole genome shotgun (WGS) entry which is preliminary data.</text>
</comment>
<comment type="similarity">
    <text evidence="1 4">Belongs to the glycosyl hydrolase 35 family.</text>
</comment>
<dbReference type="SUPFAM" id="SSF49785">
    <property type="entry name" value="Galactose-binding domain-like"/>
    <property type="match status" value="1"/>
</dbReference>
<keyword evidence="5" id="KW-0732">Signal</keyword>
<dbReference type="GO" id="GO:0004553">
    <property type="term" value="F:hydrolase activity, hydrolyzing O-glycosyl compounds"/>
    <property type="evidence" value="ECO:0007669"/>
    <property type="project" value="InterPro"/>
</dbReference>
<evidence type="ECO:0000256" key="1">
    <source>
        <dbReference type="ARBA" id="ARBA00009809"/>
    </source>
</evidence>
<dbReference type="InterPro" id="IPR000772">
    <property type="entry name" value="Ricin_B_lectin"/>
</dbReference>
<proteinExistence type="inferred from homology"/>
<evidence type="ECO:0000259" key="6">
    <source>
        <dbReference type="SMART" id="SM00458"/>
    </source>
</evidence>
<reference evidence="7 8" key="1">
    <citation type="submission" date="2019-07" db="EMBL/GenBank/DDBJ databases">
        <title>Genomes of Cafeteria roenbergensis.</title>
        <authorList>
            <person name="Fischer M.G."/>
            <person name="Hackl T."/>
            <person name="Roman M."/>
        </authorList>
    </citation>
    <scope>NUCLEOTIDE SEQUENCE [LARGE SCALE GENOMIC DNA]</scope>
    <source>
        <strain evidence="7 8">BVI</strain>
    </source>
</reference>
<dbReference type="Gene3D" id="2.80.10.50">
    <property type="match status" value="2"/>
</dbReference>
<evidence type="ECO:0000313" key="7">
    <source>
        <dbReference type="EMBL" id="KAA0147126.1"/>
    </source>
</evidence>
<evidence type="ECO:0000256" key="3">
    <source>
        <dbReference type="ARBA" id="ARBA00023295"/>
    </source>
</evidence>
<sequence>MRVSRLLGGVAAAALVASVLLAHSAAAAGANPTFKIANGRFERDGKPFRIMAGSIHYSRVVPELWADRLQRLRAMGLNAVEVYVFWNWHQAQPGPADFSTPSRQLAKFLQLAKEAGLVVMLRVGPYGCGEWNGGGFPWWLHTLEPPVQIRTYQSTYISAVEQWWAQLLPYLKNSGSLYENGGSVIMVQIENEFGSFGDVAGNPLDKQYMEYLVKTARQHLGDNIVLYTTDGGSVGYMSRGSLNGSAVYTVGDFGPGTDPHSSFAAQDQFNPPPMRGAHLCSEFYSGWLTHWGEHMANTSSSGLAKAMDTLFSLNASLSLYMGHGGTNFGRFAGANGGGSSFEPHITSYDYDAPLSEGGGHGYGSSGEDKYAAVQEVLLRWARKDGSPLPPPEAPAPAVASLGTVVMTGAAAVLPIGGGNAPNTNVFQVLCANQTTTAAGAPPPAFHTLGVSDGIMLALTKRPGPVNASGGLLDIGRPNDRAQVFVDGAFAGTVWRPSAAPVTCPAPPGPYIKNTMSVLVEDMGRLNYGKEMFDMKGFGPLAVPGASQPVLTLNGKAYEFTEPWVVCGMTLDDGLPEKIEFKPVQVGSPIAPWSYIQPAFFRGVLATPASGPVDTYIATYGWSKGYIWLNGVLLGRYWETKGPQHTLYVPASLLLPAGQGNELVFLEMERPNVTLMVSTVAAPDFSFGVRCSVEAAPAAGSAAVTWGVESAAESNQVWSVPAQGATGPIRLASDPSLCLQAGPEKDPSTGDPAAQLAACSAGEKAQQWTVAADGALLCEGSCLDITAHATAPGSAVETYACNGGDNQRWSAVTAAGGARIVSAMDGQALTACTAS</sequence>
<keyword evidence="8" id="KW-1185">Reference proteome</keyword>
<keyword evidence="2" id="KW-0378">Hydrolase</keyword>
<dbReference type="InterPro" id="IPR001944">
    <property type="entry name" value="Glycoside_Hdrlase_35"/>
</dbReference>
<dbReference type="PANTHER" id="PTHR23421">
    <property type="entry name" value="BETA-GALACTOSIDASE RELATED"/>
    <property type="match status" value="1"/>
</dbReference>
<dbReference type="InterPro" id="IPR031330">
    <property type="entry name" value="Gly_Hdrlase_35_cat"/>
</dbReference>
<dbReference type="PROSITE" id="PS50231">
    <property type="entry name" value="RICIN_B_LECTIN"/>
    <property type="match status" value="1"/>
</dbReference>
<protein>
    <recommendedName>
        <fullName evidence="6">Ricin B lectin domain-containing protein</fullName>
    </recommendedName>
</protein>
<dbReference type="InterPro" id="IPR008979">
    <property type="entry name" value="Galactose-bd-like_sf"/>
</dbReference>
<dbReference type="InterPro" id="IPR048912">
    <property type="entry name" value="BetaGal1-like_ABD1"/>
</dbReference>
<dbReference type="Pfam" id="PF21317">
    <property type="entry name" value="BetaGal_ABD_1"/>
    <property type="match status" value="1"/>
</dbReference>
<dbReference type="Proteomes" id="UP000323011">
    <property type="component" value="Unassembled WGS sequence"/>
</dbReference>
<accession>A0A5A8C265</accession>
<dbReference type="GO" id="GO:0005975">
    <property type="term" value="P:carbohydrate metabolic process"/>
    <property type="evidence" value="ECO:0007669"/>
    <property type="project" value="InterPro"/>
</dbReference>
<evidence type="ECO:0000313" key="8">
    <source>
        <dbReference type="Proteomes" id="UP000323011"/>
    </source>
</evidence>
<gene>
    <name evidence="7" type="ORF">FNF29_07616</name>
</gene>
<name>A0A5A8C265_CAFRO</name>
<dbReference type="InterPro" id="IPR017853">
    <property type="entry name" value="GH"/>
</dbReference>
<dbReference type="PRINTS" id="PR00742">
    <property type="entry name" value="GLHYDRLASE35"/>
</dbReference>
<dbReference type="Gene3D" id="3.20.20.80">
    <property type="entry name" value="Glycosidases"/>
    <property type="match status" value="1"/>
</dbReference>
<dbReference type="EMBL" id="VLTN01000072">
    <property type="protein sequence ID" value="KAA0147126.1"/>
    <property type="molecule type" value="Genomic_DNA"/>
</dbReference>
<dbReference type="SMART" id="SM00458">
    <property type="entry name" value="RICIN"/>
    <property type="match status" value="1"/>
</dbReference>
<organism evidence="7 8">
    <name type="scientific">Cafeteria roenbergensis</name>
    <name type="common">Marine flagellate</name>
    <dbReference type="NCBI Taxonomy" id="33653"/>
    <lineage>
        <taxon>Eukaryota</taxon>
        <taxon>Sar</taxon>
        <taxon>Stramenopiles</taxon>
        <taxon>Bigyra</taxon>
        <taxon>Opalozoa</taxon>
        <taxon>Bicosoecida</taxon>
        <taxon>Cafeteriaceae</taxon>
        <taxon>Cafeteria</taxon>
    </lineage>
</organism>
<feature type="chain" id="PRO_5023104719" description="Ricin B lectin domain-containing protein" evidence="5">
    <location>
        <begin position="28"/>
        <end position="834"/>
    </location>
</feature>
<dbReference type="Pfam" id="PF00652">
    <property type="entry name" value="Ricin_B_lectin"/>
    <property type="match status" value="1"/>
</dbReference>
<dbReference type="Gene3D" id="2.60.120.260">
    <property type="entry name" value="Galactose-binding domain-like"/>
    <property type="match status" value="3"/>
</dbReference>
<feature type="domain" description="Ricin B lectin" evidence="6">
    <location>
        <begin position="681"/>
        <end position="811"/>
    </location>
</feature>
<dbReference type="SUPFAM" id="SSF50370">
    <property type="entry name" value="Ricin B-like lectins"/>
    <property type="match status" value="1"/>
</dbReference>
<dbReference type="SUPFAM" id="SSF51445">
    <property type="entry name" value="(Trans)glycosidases"/>
    <property type="match status" value="1"/>
</dbReference>
<dbReference type="InterPro" id="IPR035992">
    <property type="entry name" value="Ricin_B-like_lectins"/>
</dbReference>
<evidence type="ECO:0000256" key="2">
    <source>
        <dbReference type="ARBA" id="ARBA00022801"/>
    </source>
</evidence>
<dbReference type="OMA" id="FWNIHEQ"/>
<dbReference type="FunFam" id="3.20.20.80:FF:000115">
    <property type="entry name" value="Beta-galactosidase"/>
    <property type="match status" value="1"/>
</dbReference>
<feature type="signal peptide" evidence="5">
    <location>
        <begin position="1"/>
        <end position="27"/>
    </location>
</feature>
<evidence type="ECO:0000256" key="4">
    <source>
        <dbReference type="RuleBase" id="RU003679"/>
    </source>
</evidence>
<dbReference type="Pfam" id="PF01301">
    <property type="entry name" value="Glyco_hydro_35"/>
    <property type="match status" value="1"/>
</dbReference>
<evidence type="ECO:0000256" key="5">
    <source>
        <dbReference type="SAM" id="SignalP"/>
    </source>
</evidence>
<dbReference type="InterPro" id="IPR048913">
    <property type="entry name" value="BetaGal_gal-bd"/>
</dbReference>
<keyword evidence="3" id="KW-0326">Glycosidase</keyword>